<evidence type="ECO:0000256" key="1">
    <source>
        <dbReference type="SAM" id="Phobius"/>
    </source>
</evidence>
<feature type="transmembrane region" description="Helical" evidence="1">
    <location>
        <begin position="12"/>
        <end position="37"/>
    </location>
</feature>
<name>Q01WP8_SOLUE</name>
<dbReference type="OrthoDB" id="189154at2"/>
<feature type="transmembrane region" description="Helical" evidence="1">
    <location>
        <begin position="338"/>
        <end position="357"/>
    </location>
</feature>
<dbReference type="HOGENOM" id="CLU_431408_0_0_0"/>
<feature type="transmembrane region" description="Helical" evidence="1">
    <location>
        <begin position="263"/>
        <end position="282"/>
    </location>
</feature>
<sequence length="612" mass="66585" precursor="true">MTNGVAAHRVRVAAWAVLLTICASFTAWHITFAGMAAFDDEGYMMWTVKNFLDGHALYDQVATVYGPFYYLYEWCALSIARAPAAADSLRLVSDFFWVAAALMAFLLAYRATKSLILATAVHLLAFRAMVAIGEAPVHPQEACIFLLLALGCAFFVGGRRVRMMMLGALAGAIAASKVNLGVFVLVALTVGIAFAQRPGWRRRVACVVVSLAALPLPVVLIWDRRTSTWAVLYAVLVILSVGAVLIIVSRIPWKSSLGPRDAVLAAASFAITTGAICCFPLAQGSTVYGLFEWLIIIPEKEYGVSWALPANIHPIAIAWACLGLCTAWYAGTRRLEDGWAAMLKVAFGAGTLFLCATDRYGGFLNYATPFLWLVATRPLAPNSPTRHNHQDPLSFLALLGVFQSLYGYPVAGAQIALVSVPMIVIAGICAWDGFKWLEHRAAAMTRPEITSGLVPAARTAVIVLLAGVNLAYAWSAQGTYRERAPLNLPGSRQVHVEPTLAVTLQTLVAHINASCGTLVTEPGLFSFHLWTGKPSPRGIDHQVWMALVNDQKQADIVREVAGDPRACVVYQQEVVDLWTRGSNVADKPMVAFIRNNFHTVYESNGYRLLMRK</sequence>
<feature type="transmembrane region" description="Helical" evidence="1">
    <location>
        <begin position="115"/>
        <end position="135"/>
    </location>
</feature>
<protein>
    <recommendedName>
        <fullName evidence="3">Glycosyltransferase RgtA/B/C/D-like domain-containing protein</fullName>
    </recommendedName>
</protein>
<evidence type="ECO:0008006" key="3">
    <source>
        <dbReference type="Google" id="ProtNLM"/>
    </source>
</evidence>
<feature type="transmembrane region" description="Helical" evidence="1">
    <location>
        <begin position="228"/>
        <end position="251"/>
    </location>
</feature>
<feature type="transmembrane region" description="Helical" evidence="1">
    <location>
        <begin position="142"/>
        <end position="158"/>
    </location>
</feature>
<dbReference type="KEGG" id="sus:Acid_4960"/>
<feature type="transmembrane region" description="Helical" evidence="1">
    <location>
        <begin position="91"/>
        <end position="109"/>
    </location>
</feature>
<accession>Q01WP8</accession>
<feature type="transmembrane region" description="Helical" evidence="1">
    <location>
        <begin position="415"/>
        <end position="434"/>
    </location>
</feature>
<keyword evidence="1" id="KW-0472">Membrane</keyword>
<gene>
    <name evidence="2" type="ordered locus">Acid_4960</name>
</gene>
<feature type="transmembrane region" description="Helical" evidence="1">
    <location>
        <begin position="57"/>
        <end position="79"/>
    </location>
</feature>
<organism evidence="2">
    <name type="scientific">Solibacter usitatus (strain Ellin6076)</name>
    <dbReference type="NCBI Taxonomy" id="234267"/>
    <lineage>
        <taxon>Bacteria</taxon>
        <taxon>Pseudomonadati</taxon>
        <taxon>Acidobacteriota</taxon>
        <taxon>Terriglobia</taxon>
        <taxon>Bryobacterales</taxon>
        <taxon>Solibacteraceae</taxon>
        <taxon>Candidatus Solibacter</taxon>
    </lineage>
</organism>
<proteinExistence type="predicted"/>
<dbReference type="EMBL" id="CP000473">
    <property type="protein sequence ID" value="ABJ85917.1"/>
    <property type="molecule type" value="Genomic_DNA"/>
</dbReference>
<feature type="transmembrane region" description="Helical" evidence="1">
    <location>
        <begin position="164"/>
        <end position="192"/>
    </location>
</feature>
<keyword evidence="1" id="KW-0812">Transmembrane</keyword>
<dbReference type="eggNOG" id="ENOG50337ZF">
    <property type="taxonomic scope" value="Bacteria"/>
</dbReference>
<keyword evidence="1" id="KW-1133">Transmembrane helix</keyword>
<dbReference type="InParanoid" id="Q01WP8"/>
<evidence type="ECO:0000313" key="2">
    <source>
        <dbReference type="EMBL" id="ABJ85917.1"/>
    </source>
</evidence>
<dbReference type="AlphaFoldDB" id="Q01WP8"/>
<feature type="transmembrane region" description="Helical" evidence="1">
    <location>
        <begin position="204"/>
        <end position="222"/>
    </location>
</feature>
<feature type="transmembrane region" description="Helical" evidence="1">
    <location>
        <begin position="312"/>
        <end position="331"/>
    </location>
</feature>
<reference evidence="2" key="1">
    <citation type="submission" date="2006-10" db="EMBL/GenBank/DDBJ databases">
        <title>Complete sequence of Solibacter usitatus Ellin6076.</title>
        <authorList>
            <consortium name="US DOE Joint Genome Institute"/>
            <person name="Copeland A."/>
            <person name="Lucas S."/>
            <person name="Lapidus A."/>
            <person name="Barry K."/>
            <person name="Detter J.C."/>
            <person name="Glavina del Rio T."/>
            <person name="Hammon N."/>
            <person name="Israni S."/>
            <person name="Dalin E."/>
            <person name="Tice H."/>
            <person name="Pitluck S."/>
            <person name="Thompson L.S."/>
            <person name="Brettin T."/>
            <person name="Bruce D."/>
            <person name="Han C."/>
            <person name="Tapia R."/>
            <person name="Gilna P."/>
            <person name="Schmutz J."/>
            <person name="Larimer F."/>
            <person name="Land M."/>
            <person name="Hauser L."/>
            <person name="Kyrpides N."/>
            <person name="Mikhailova N."/>
            <person name="Janssen P.H."/>
            <person name="Kuske C.R."/>
            <person name="Richardson P."/>
        </authorList>
    </citation>
    <scope>NUCLEOTIDE SEQUENCE</scope>
    <source>
        <strain evidence="2">Ellin6076</strain>
    </source>
</reference>
<feature type="transmembrane region" description="Helical" evidence="1">
    <location>
        <begin position="455"/>
        <end position="474"/>
    </location>
</feature>